<dbReference type="Proteomes" id="UP000235786">
    <property type="component" value="Unassembled WGS sequence"/>
</dbReference>
<accession>A0A2J6QSD6</accession>
<dbReference type="Pfam" id="PF13649">
    <property type="entry name" value="Methyltransf_25"/>
    <property type="match status" value="1"/>
</dbReference>
<evidence type="ECO:0000256" key="1">
    <source>
        <dbReference type="SAM" id="MobiDB-lite"/>
    </source>
</evidence>
<dbReference type="Gene3D" id="3.40.50.150">
    <property type="entry name" value="Vaccinia Virus protein VP39"/>
    <property type="match status" value="1"/>
</dbReference>
<dbReference type="STRING" id="1149755.A0A2J6QSD6"/>
<evidence type="ECO:0000259" key="2">
    <source>
        <dbReference type="Pfam" id="PF13649"/>
    </source>
</evidence>
<dbReference type="OrthoDB" id="2013972at2759"/>
<protein>
    <submittedName>
        <fullName evidence="3">S-adenosyl-L-methionine-dependent methyltransferase</fullName>
    </submittedName>
</protein>
<feature type="compositionally biased region" description="Low complexity" evidence="1">
    <location>
        <begin position="12"/>
        <end position="21"/>
    </location>
</feature>
<feature type="region of interest" description="Disordered" evidence="1">
    <location>
        <begin position="1"/>
        <end position="21"/>
    </location>
</feature>
<organism evidence="3 4">
    <name type="scientific">Hyaloscypha variabilis (strain UAMH 11265 / GT02V1 / F)</name>
    <name type="common">Meliniomyces variabilis</name>
    <dbReference type="NCBI Taxonomy" id="1149755"/>
    <lineage>
        <taxon>Eukaryota</taxon>
        <taxon>Fungi</taxon>
        <taxon>Dikarya</taxon>
        <taxon>Ascomycota</taxon>
        <taxon>Pezizomycotina</taxon>
        <taxon>Leotiomycetes</taxon>
        <taxon>Helotiales</taxon>
        <taxon>Hyaloscyphaceae</taxon>
        <taxon>Hyaloscypha</taxon>
        <taxon>Hyaloscypha variabilis</taxon>
    </lineage>
</organism>
<dbReference type="SUPFAM" id="SSF53335">
    <property type="entry name" value="S-adenosyl-L-methionine-dependent methyltransferases"/>
    <property type="match status" value="1"/>
</dbReference>
<evidence type="ECO:0000313" key="4">
    <source>
        <dbReference type="Proteomes" id="UP000235786"/>
    </source>
</evidence>
<sequence>MTALRFKPSAFTPPQATTTQPPWMKATQGTIPGQIAQSCILALPPITPESIIHDNGCGDGNVTLSILSNLPATKHPSVIHATDIAPELLSKLQEQVARKTWPVVTTPAPAQDLPFQDNMFTHSITNCVILRLSDEEAVLACKEVYRTLKKGGTAAVSAWAEVPHRKALAAAHAATRPEGAGELVGGAWRWVDGRLLRMRMEEVGFEGVKMVKARSVWRVEDLNLWIVVMWSMLGRMESGWIESDEKRWDEAVNVFGEVIKRQEGVELLGDGRARMAGWCWIAVAQK</sequence>
<keyword evidence="4" id="KW-1185">Reference proteome</keyword>
<proteinExistence type="predicted"/>
<keyword evidence="3" id="KW-0808">Transferase</keyword>
<dbReference type="CDD" id="cd02440">
    <property type="entry name" value="AdoMet_MTases"/>
    <property type="match status" value="1"/>
</dbReference>
<dbReference type="EMBL" id="KZ613977">
    <property type="protein sequence ID" value="PMD29173.1"/>
    <property type="molecule type" value="Genomic_DNA"/>
</dbReference>
<evidence type="ECO:0000313" key="3">
    <source>
        <dbReference type="EMBL" id="PMD29173.1"/>
    </source>
</evidence>
<dbReference type="GO" id="GO:0008168">
    <property type="term" value="F:methyltransferase activity"/>
    <property type="evidence" value="ECO:0007669"/>
    <property type="project" value="UniProtKB-KW"/>
</dbReference>
<keyword evidence="3" id="KW-0489">Methyltransferase</keyword>
<feature type="domain" description="Methyltransferase" evidence="2">
    <location>
        <begin position="53"/>
        <end position="152"/>
    </location>
</feature>
<dbReference type="InterPro" id="IPR041698">
    <property type="entry name" value="Methyltransf_25"/>
</dbReference>
<name>A0A2J6QSD6_HYAVF</name>
<dbReference type="AlphaFoldDB" id="A0A2J6QSD6"/>
<dbReference type="InterPro" id="IPR029063">
    <property type="entry name" value="SAM-dependent_MTases_sf"/>
</dbReference>
<gene>
    <name evidence="3" type="ORF">L207DRAFT_262589</name>
</gene>
<dbReference type="GO" id="GO:0032259">
    <property type="term" value="P:methylation"/>
    <property type="evidence" value="ECO:0007669"/>
    <property type="project" value="UniProtKB-KW"/>
</dbReference>
<reference evidence="3 4" key="1">
    <citation type="submission" date="2016-04" db="EMBL/GenBank/DDBJ databases">
        <title>A degradative enzymes factory behind the ericoid mycorrhizal symbiosis.</title>
        <authorList>
            <consortium name="DOE Joint Genome Institute"/>
            <person name="Martino E."/>
            <person name="Morin E."/>
            <person name="Grelet G."/>
            <person name="Kuo A."/>
            <person name="Kohler A."/>
            <person name="Daghino S."/>
            <person name="Barry K."/>
            <person name="Choi C."/>
            <person name="Cichocki N."/>
            <person name="Clum A."/>
            <person name="Copeland A."/>
            <person name="Hainaut M."/>
            <person name="Haridas S."/>
            <person name="Labutti K."/>
            <person name="Lindquist E."/>
            <person name="Lipzen A."/>
            <person name="Khouja H.-R."/>
            <person name="Murat C."/>
            <person name="Ohm R."/>
            <person name="Olson A."/>
            <person name="Spatafora J."/>
            <person name="Veneault-Fourrey C."/>
            <person name="Henrissat B."/>
            <person name="Grigoriev I."/>
            <person name="Martin F."/>
            <person name="Perotto S."/>
        </authorList>
    </citation>
    <scope>NUCLEOTIDE SEQUENCE [LARGE SCALE GENOMIC DNA]</scope>
    <source>
        <strain evidence="3 4">F</strain>
    </source>
</reference>